<keyword evidence="3" id="KW-1185">Reference proteome</keyword>
<dbReference type="RefSeq" id="WP_147927245.1">
    <property type="nucleotide sequence ID" value="NZ_VKAC01000009.1"/>
</dbReference>
<sequence>MSRVAVAGGTGVVGRLVVERLRAAGHEPVVLSRSAGVDVLRGPRTALVGALEGCDAVVDVLGPTSAAAQTAAGSRAFFRTTTTALLEAGRSAGVPHHLALSIVGAARVDAGYYAGKALQERLLTTRRDGGWTLLRTTQFHELVPGLAALGALAAPGRDPRVVLVPEFVSQPVAAAEVADELVVLASGQPRGAVRDLAGPRVEVMADLVRRWLRAQGREARVVQVPLPGAFGAGLRRGLALPGPWARLGRQTFADWLAAQR</sequence>
<accession>A0A5C8ZDJ6</accession>
<dbReference type="OrthoDB" id="9771302at2"/>
<dbReference type="Proteomes" id="UP000321234">
    <property type="component" value="Unassembled WGS sequence"/>
</dbReference>
<dbReference type="InterPro" id="IPR016040">
    <property type="entry name" value="NAD(P)-bd_dom"/>
</dbReference>
<gene>
    <name evidence="2" type="ORF">FMM08_15275</name>
</gene>
<evidence type="ECO:0000313" key="2">
    <source>
        <dbReference type="EMBL" id="TXR55238.1"/>
    </source>
</evidence>
<dbReference type="SUPFAM" id="SSF51735">
    <property type="entry name" value="NAD(P)-binding Rossmann-fold domains"/>
    <property type="match status" value="1"/>
</dbReference>
<organism evidence="2 3">
    <name type="scientific">Quadrisphaera setariae</name>
    <dbReference type="NCBI Taxonomy" id="2593304"/>
    <lineage>
        <taxon>Bacteria</taxon>
        <taxon>Bacillati</taxon>
        <taxon>Actinomycetota</taxon>
        <taxon>Actinomycetes</taxon>
        <taxon>Kineosporiales</taxon>
        <taxon>Kineosporiaceae</taxon>
        <taxon>Quadrisphaera</taxon>
    </lineage>
</organism>
<feature type="domain" description="NAD(P)-binding" evidence="1">
    <location>
        <begin position="8"/>
        <end position="139"/>
    </location>
</feature>
<reference evidence="2 3" key="1">
    <citation type="submission" date="2019-07" db="EMBL/GenBank/DDBJ databases">
        <title>Quadrisphaera sp. strain DD2A genome sequencing and assembly.</title>
        <authorList>
            <person name="Kim I."/>
        </authorList>
    </citation>
    <scope>NUCLEOTIDE SEQUENCE [LARGE SCALE GENOMIC DNA]</scope>
    <source>
        <strain evidence="2 3">DD2A</strain>
    </source>
</reference>
<dbReference type="Pfam" id="PF13460">
    <property type="entry name" value="NAD_binding_10"/>
    <property type="match status" value="1"/>
</dbReference>
<dbReference type="InterPro" id="IPR036291">
    <property type="entry name" value="NAD(P)-bd_dom_sf"/>
</dbReference>
<name>A0A5C8ZDJ6_9ACTN</name>
<dbReference type="Gene3D" id="3.40.50.720">
    <property type="entry name" value="NAD(P)-binding Rossmann-like Domain"/>
    <property type="match status" value="1"/>
</dbReference>
<proteinExistence type="predicted"/>
<dbReference type="AlphaFoldDB" id="A0A5C8ZDJ6"/>
<comment type="caution">
    <text evidence="2">The sequence shown here is derived from an EMBL/GenBank/DDBJ whole genome shotgun (WGS) entry which is preliminary data.</text>
</comment>
<protein>
    <submittedName>
        <fullName evidence="2">NAD-dependent epimerase/dehydratase family protein</fullName>
    </submittedName>
</protein>
<evidence type="ECO:0000313" key="3">
    <source>
        <dbReference type="Proteomes" id="UP000321234"/>
    </source>
</evidence>
<evidence type="ECO:0000259" key="1">
    <source>
        <dbReference type="Pfam" id="PF13460"/>
    </source>
</evidence>
<dbReference type="EMBL" id="VKAC01000009">
    <property type="protein sequence ID" value="TXR55238.1"/>
    <property type="molecule type" value="Genomic_DNA"/>
</dbReference>